<evidence type="ECO:0000313" key="5">
    <source>
        <dbReference type="Proteomes" id="UP000001514"/>
    </source>
</evidence>
<dbReference type="AlphaFoldDB" id="D8QTK1"/>
<dbReference type="GO" id="GO:0006281">
    <property type="term" value="P:DNA repair"/>
    <property type="evidence" value="ECO:0007669"/>
    <property type="project" value="UniProtKB-KW"/>
</dbReference>
<dbReference type="KEGG" id="smo:SELMODRAFT_403250"/>
<dbReference type="Gramene" id="EFJ36662">
    <property type="protein sequence ID" value="EFJ36662"/>
    <property type="gene ID" value="SELMODRAFT_403250"/>
</dbReference>
<dbReference type="HOGENOM" id="CLU_1734599_0_0_1"/>
<dbReference type="GO" id="GO:0016887">
    <property type="term" value="F:ATP hydrolysis activity"/>
    <property type="evidence" value="ECO:0007669"/>
    <property type="project" value="InterPro"/>
</dbReference>
<reference evidence="4 5" key="1">
    <citation type="journal article" date="2011" name="Science">
        <title>The Selaginella genome identifies genetic changes associated with the evolution of vascular plants.</title>
        <authorList>
            <person name="Banks J.A."/>
            <person name="Nishiyama T."/>
            <person name="Hasebe M."/>
            <person name="Bowman J.L."/>
            <person name="Gribskov M."/>
            <person name="dePamphilis C."/>
            <person name="Albert V.A."/>
            <person name="Aono N."/>
            <person name="Aoyama T."/>
            <person name="Ambrose B.A."/>
            <person name="Ashton N.W."/>
            <person name="Axtell M.J."/>
            <person name="Barker E."/>
            <person name="Barker M.S."/>
            <person name="Bennetzen J.L."/>
            <person name="Bonawitz N.D."/>
            <person name="Chapple C."/>
            <person name="Cheng C."/>
            <person name="Correa L.G."/>
            <person name="Dacre M."/>
            <person name="DeBarry J."/>
            <person name="Dreyer I."/>
            <person name="Elias M."/>
            <person name="Engstrom E.M."/>
            <person name="Estelle M."/>
            <person name="Feng L."/>
            <person name="Finet C."/>
            <person name="Floyd S.K."/>
            <person name="Frommer W.B."/>
            <person name="Fujita T."/>
            <person name="Gramzow L."/>
            <person name="Gutensohn M."/>
            <person name="Harholt J."/>
            <person name="Hattori M."/>
            <person name="Heyl A."/>
            <person name="Hirai T."/>
            <person name="Hiwatashi Y."/>
            <person name="Ishikawa M."/>
            <person name="Iwata M."/>
            <person name="Karol K.G."/>
            <person name="Koehler B."/>
            <person name="Kolukisaoglu U."/>
            <person name="Kubo M."/>
            <person name="Kurata T."/>
            <person name="Lalonde S."/>
            <person name="Li K."/>
            <person name="Li Y."/>
            <person name="Litt A."/>
            <person name="Lyons E."/>
            <person name="Manning G."/>
            <person name="Maruyama T."/>
            <person name="Michael T.P."/>
            <person name="Mikami K."/>
            <person name="Miyazaki S."/>
            <person name="Morinaga S."/>
            <person name="Murata T."/>
            <person name="Mueller-Roeber B."/>
            <person name="Nelson D.R."/>
            <person name="Obara M."/>
            <person name="Oguri Y."/>
            <person name="Olmstead R.G."/>
            <person name="Onodera N."/>
            <person name="Petersen B.L."/>
            <person name="Pils B."/>
            <person name="Prigge M."/>
            <person name="Rensing S.A."/>
            <person name="Riano-Pachon D.M."/>
            <person name="Roberts A.W."/>
            <person name="Sato Y."/>
            <person name="Scheller H.V."/>
            <person name="Schulz B."/>
            <person name="Schulz C."/>
            <person name="Shakirov E.V."/>
            <person name="Shibagaki N."/>
            <person name="Shinohara N."/>
            <person name="Shippen D.E."/>
            <person name="Soerensen I."/>
            <person name="Sotooka R."/>
            <person name="Sugimoto N."/>
            <person name="Sugita M."/>
            <person name="Sumikawa N."/>
            <person name="Tanurdzic M."/>
            <person name="Theissen G."/>
            <person name="Ulvskov P."/>
            <person name="Wakazuki S."/>
            <person name="Weng J.K."/>
            <person name="Willats W.W."/>
            <person name="Wipf D."/>
            <person name="Wolf P.G."/>
            <person name="Yang L."/>
            <person name="Zimmer A.D."/>
            <person name="Zhu Q."/>
            <person name="Mitros T."/>
            <person name="Hellsten U."/>
            <person name="Loque D."/>
            <person name="Otillar R."/>
            <person name="Salamov A."/>
            <person name="Schmutz J."/>
            <person name="Shapiro H."/>
            <person name="Lindquist E."/>
            <person name="Lucas S."/>
            <person name="Rokhsar D."/>
            <person name="Grigoriev I.V."/>
        </authorList>
    </citation>
    <scope>NUCLEOTIDE SEQUENCE [LARGE SCALE GENOMIC DNA]</scope>
</reference>
<evidence type="ECO:0000256" key="2">
    <source>
        <dbReference type="ARBA" id="ARBA00023204"/>
    </source>
</evidence>
<gene>
    <name evidence="4" type="ORF">SELMODRAFT_403250</name>
</gene>
<evidence type="ECO:0000259" key="3">
    <source>
        <dbReference type="Pfam" id="PF17942"/>
    </source>
</evidence>
<organism evidence="5">
    <name type="scientific">Selaginella moellendorffii</name>
    <name type="common">Spikemoss</name>
    <dbReference type="NCBI Taxonomy" id="88036"/>
    <lineage>
        <taxon>Eukaryota</taxon>
        <taxon>Viridiplantae</taxon>
        <taxon>Streptophyta</taxon>
        <taxon>Embryophyta</taxon>
        <taxon>Tracheophyta</taxon>
        <taxon>Lycopodiopsida</taxon>
        <taxon>Selaginellales</taxon>
        <taxon>Selaginellaceae</taxon>
        <taxon>Selaginella</taxon>
    </lineage>
</organism>
<evidence type="ECO:0000256" key="1">
    <source>
        <dbReference type="ARBA" id="ARBA00022763"/>
    </source>
</evidence>
<dbReference type="EMBL" id="GL377566">
    <property type="protein sequence ID" value="EFJ36662.1"/>
    <property type="molecule type" value="Genomic_DNA"/>
</dbReference>
<sequence>MPMLLFEDNGGLLIICDNVFPLGILYMTQPIEQLDNMEMVSRQLDYEGYEHELKEIHKDVYKSCLGVLEANFVEPTHDKQGFERTPIVQRLEHQLQIMQKRLWKDFQKKQTKRPVADVAFATEKRNMMHKEKNLYRFQNEQQIEHLHSRTF</sequence>
<protein>
    <recommendedName>
        <fullName evidence="3">Morc S5 domain-containing protein</fullName>
    </recommendedName>
</protein>
<keyword evidence="5" id="KW-1185">Reference proteome</keyword>
<dbReference type="PANTHER" id="PTHR23336:SF80">
    <property type="entry name" value="PROTEIN MICRORCHIDIA 7-LIKE"/>
    <property type="match status" value="1"/>
</dbReference>
<dbReference type="PANTHER" id="PTHR23336">
    <property type="entry name" value="ZINC FINGER CW-TYPE COILED-COIL DOMAIN PROTEIN 3"/>
    <property type="match status" value="1"/>
</dbReference>
<dbReference type="eggNOG" id="KOG1845">
    <property type="taxonomic scope" value="Eukaryota"/>
</dbReference>
<accession>D8QTK1</accession>
<dbReference type="InParanoid" id="D8QTK1"/>
<name>D8QTK1_SELML</name>
<dbReference type="Pfam" id="PF17942">
    <property type="entry name" value="Morc6_S5"/>
    <property type="match status" value="1"/>
</dbReference>
<dbReference type="Proteomes" id="UP000001514">
    <property type="component" value="Unassembled WGS sequence"/>
</dbReference>
<evidence type="ECO:0000313" key="4">
    <source>
        <dbReference type="EMBL" id="EFJ36662.1"/>
    </source>
</evidence>
<keyword evidence="2" id="KW-0234">DNA repair</keyword>
<proteinExistence type="predicted"/>
<dbReference type="InterPro" id="IPR041006">
    <property type="entry name" value="Morc_S5"/>
</dbReference>
<feature type="domain" description="Morc S5" evidence="3">
    <location>
        <begin position="61"/>
        <end position="103"/>
    </location>
</feature>
<keyword evidence="1" id="KW-0227">DNA damage</keyword>
<dbReference type="InterPro" id="IPR045261">
    <property type="entry name" value="MORC_ATPase"/>
</dbReference>